<reference evidence="1 2" key="1">
    <citation type="submission" date="2018-06" db="EMBL/GenBank/DDBJ databases">
        <authorList>
            <consortium name="Pathogen Informatics"/>
            <person name="Doyle S."/>
        </authorList>
    </citation>
    <scope>NUCLEOTIDE SEQUENCE [LARGE SCALE GENOMIC DNA]</scope>
    <source>
        <strain evidence="1 2">NCTC7582</strain>
    </source>
</reference>
<organism evidence="1 2">
    <name type="scientific">Lysinibacillus capsici</name>
    <dbReference type="NCBI Taxonomy" id="2115968"/>
    <lineage>
        <taxon>Bacteria</taxon>
        <taxon>Bacillati</taxon>
        <taxon>Bacillota</taxon>
        <taxon>Bacilli</taxon>
        <taxon>Bacillales</taxon>
        <taxon>Bacillaceae</taxon>
        <taxon>Lysinibacillus</taxon>
    </lineage>
</organism>
<dbReference type="EMBL" id="UAQE01000010">
    <property type="protein sequence ID" value="SPU40709.1"/>
    <property type="molecule type" value="Genomic_DNA"/>
</dbReference>
<proteinExistence type="predicted"/>
<dbReference type="AlphaFoldDB" id="A0A2X1A8V1"/>
<protein>
    <submittedName>
        <fullName evidence="1">Uncharacterized protein</fullName>
    </submittedName>
</protein>
<accession>A0A2X1A8V1</accession>
<name>A0A2X1A8V1_9BACI</name>
<dbReference type="Proteomes" id="UP000251431">
    <property type="component" value="Unassembled WGS sequence"/>
</dbReference>
<evidence type="ECO:0000313" key="2">
    <source>
        <dbReference type="Proteomes" id="UP000251431"/>
    </source>
</evidence>
<evidence type="ECO:0000313" key="1">
    <source>
        <dbReference type="EMBL" id="SPU40709.1"/>
    </source>
</evidence>
<gene>
    <name evidence="1" type="ORF">NCTC7582_05253</name>
</gene>
<sequence>MCQSKIIKLYICHECHKRIKENEHFTNYKNTILCDHCFISNLDKIDISTFSHRDILVDSTNQDFI</sequence>